<feature type="region of interest" description="Disordered" evidence="1">
    <location>
        <begin position="1"/>
        <end position="283"/>
    </location>
</feature>
<gene>
    <name evidence="2" type="ORF">ACFQS1_21370</name>
</gene>
<feature type="compositionally biased region" description="Basic and acidic residues" evidence="1">
    <location>
        <begin position="259"/>
        <end position="269"/>
    </location>
</feature>
<feature type="compositionally biased region" description="Basic and acidic residues" evidence="1">
    <location>
        <begin position="192"/>
        <end position="203"/>
    </location>
</feature>
<keyword evidence="3" id="KW-1185">Reference proteome</keyword>
<feature type="compositionally biased region" description="Basic and acidic residues" evidence="1">
    <location>
        <begin position="139"/>
        <end position="173"/>
    </location>
</feature>
<sequence length="379" mass="39984">MKFFSNESKETDDPDRDRDQHGDVVTSDPVAVPQQRAGSPWSDAPGSTDTAPQADTLPATGTGYESTDSDSRGTDSGDADSTVVEAGSPDDELAEQELRDGTDEEPAARRDGTVTTYGPDGTVTERSADDDLDLSLDSDSPRDDSTRTDDDSPHADDDSARTDDADALRRDDGDTAGTDDVDSTGTEAGSLRGDDGGEHRAEDAAVQDAAVQDKGTFDSPQAVEPGTGEPLSGSSDTFDDDENARDRAAAEAEAQQTIDEERADERQAELDGQPVSVEPEPVPVAAAATPGGAPATALDRLFTDGDSFADRFRDIQLRFVDSPKEATAEAAALVGEAVDKLTDALRAQKDALGGNSDDTEQLRVQLRSYRDLLNRLSAL</sequence>
<comment type="caution">
    <text evidence="2">The sequence shown here is derived from an EMBL/GenBank/DDBJ whole genome shotgun (WGS) entry which is preliminary data.</text>
</comment>
<proteinExistence type="predicted"/>
<feature type="compositionally biased region" description="Basic and acidic residues" evidence="1">
    <location>
        <begin position="7"/>
        <end position="22"/>
    </location>
</feature>
<feature type="compositionally biased region" description="Basic and acidic residues" evidence="1">
    <location>
        <begin position="96"/>
        <end position="112"/>
    </location>
</feature>
<evidence type="ECO:0000313" key="3">
    <source>
        <dbReference type="Proteomes" id="UP001596548"/>
    </source>
</evidence>
<evidence type="ECO:0000256" key="1">
    <source>
        <dbReference type="SAM" id="MobiDB-lite"/>
    </source>
</evidence>
<reference evidence="3" key="1">
    <citation type="journal article" date="2019" name="Int. J. Syst. Evol. Microbiol.">
        <title>The Global Catalogue of Microorganisms (GCM) 10K type strain sequencing project: providing services to taxonomists for standard genome sequencing and annotation.</title>
        <authorList>
            <consortium name="The Broad Institute Genomics Platform"/>
            <consortium name="The Broad Institute Genome Sequencing Center for Infectious Disease"/>
            <person name="Wu L."/>
            <person name="Ma J."/>
        </authorList>
    </citation>
    <scope>NUCLEOTIDE SEQUENCE [LARGE SCALE GENOMIC DNA]</scope>
    <source>
        <strain evidence="3">XZYJT-10</strain>
    </source>
</reference>
<dbReference type="RefSeq" id="WP_378971022.1">
    <property type="nucleotide sequence ID" value="NZ_JBHTBJ010000015.1"/>
</dbReference>
<organism evidence="2 3">
    <name type="scientific">Paractinoplanes rhizophilus</name>
    <dbReference type="NCBI Taxonomy" id="1416877"/>
    <lineage>
        <taxon>Bacteria</taxon>
        <taxon>Bacillati</taxon>
        <taxon>Actinomycetota</taxon>
        <taxon>Actinomycetes</taxon>
        <taxon>Micromonosporales</taxon>
        <taxon>Micromonosporaceae</taxon>
        <taxon>Paractinoplanes</taxon>
    </lineage>
</organism>
<feature type="compositionally biased region" description="Low complexity" evidence="1">
    <location>
        <begin position="204"/>
        <end position="213"/>
    </location>
</feature>
<name>A0ABW2HTY5_9ACTN</name>
<dbReference type="Proteomes" id="UP001596548">
    <property type="component" value="Unassembled WGS sequence"/>
</dbReference>
<evidence type="ECO:0000313" key="2">
    <source>
        <dbReference type="EMBL" id="MFC7276550.1"/>
    </source>
</evidence>
<dbReference type="EMBL" id="JBHTBJ010000015">
    <property type="protein sequence ID" value="MFC7276550.1"/>
    <property type="molecule type" value="Genomic_DNA"/>
</dbReference>
<accession>A0ABW2HTY5</accession>
<protein>
    <submittedName>
        <fullName evidence="2">Uncharacterized protein</fullName>
    </submittedName>
</protein>